<dbReference type="Proteomes" id="UP000651668">
    <property type="component" value="Unassembled WGS sequence"/>
</dbReference>
<protein>
    <submittedName>
        <fullName evidence="2">Uncharacterized protein</fullName>
    </submittedName>
</protein>
<comment type="caution">
    <text evidence="2">The sequence shown here is derived from an EMBL/GenBank/DDBJ whole genome shotgun (WGS) entry which is preliminary data.</text>
</comment>
<dbReference type="EMBL" id="BMIL01000001">
    <property type="protein sequence ID" value="GGC52921.1"/>
    <property type="molecule type" value="Genomic_DNA"/>
</dbReference>
<dbReference type="AlphaFoldDB" id="A0A916TZE5"/>
<feature type="transmembrane region" description="Helical" evidence="1">
    <location>
        <begin position="5"/>
        <end position="23"/>
    </location>
</feature>
<sequence>MLFKFFHIVGLFAYLNIIVYEAGFNALSKDTTLDGHSFVEYVIDDLLDLPQSNVQDVKIPNEEYRLVKTATPALAAVTFFLCFFLFRQLIRTRVVEHPYYSARSLCLPGYYSFLFRLKPF</sequence>
<keyword evidence="3" id="KW-1185">Reference proteome</keyword>
<evidence type="ECO:0000313" key="2">
    <source>
        <dbReference type="EMBL" id="GGC52921.1"/>
    </source>
</evidence>
<feature type="transmembrane region" description="Helical" evidence="1">
    <location>
        <begin position="66"/>
        <end position="86"/>
    </location>
</feature>
<dbReference type="RefSeq" id="WP_188625059.1">
    <property type="nucleotide sequence ID" value="NZ_BMIL01000001.1"/>
</dbReference>
<organism evidence="2 3">
    <name type="scientific">Pedobacter quisquiliarum</name>
    <dbReference type="NCBI Taxonomy" id="1834438"/>
    <lineage>
        <taxon>Bacteria</taxon>
        <taxon>Pseudomonadati</taxon>
        <taxon>Bacteroidota</taxon>
        <taxon>Sphingobacteriia</taxon>
        <taxon>Sphingobacteriales</taxon>
        <taxon>Sphingobacteriaceae</taxon>
        <taxon>Pedobacter</taxon>
    </lineage>
</organism>
<reference evidence="2" key="2">
    <citation type="submission" date="2020-09" db="EMBL/GenBank/DDBJ databases">
        <authorList>
            <person name="Sun Q."/>
            <person name="Zhou Y."/>
        </authorList>
    </citation>
    <scope>NUCLEOTIDE SEQUENCE</scope>
    <source>
        <strain evidence="2">CGMCC 1.15343</strain>
    </source>
</reference>
<accession>A0A916TZE5</accession>
<evidence type="ECO:0000313" key="3">
    <source>
        <dbReference type="Proteomes" id="UP000651668"/>
    </source>
</evidence>
<name>A0A916TZE5_9SPHI</name>
<keyword evidence="1" id="KW-1133">Transmembrane helix</keyword>
<proteinExistence type="predicted"/>
<reference evidence="2" key="1">
    <citation type="journal article" date="2014" name="Int. J. Syst. Evol. Microbiol.">
        <title>Complete genome sequence of Corynebacterium casei LMG S-19264T (=DSM 44701T), isolated from a smear-ripened cheese.</title>
        <authorList>
            <consortium name="US DOE Joint Genome Institute (JGI-PGF)"/>
            <person name="Walter F."/>
            <person name="Albersmeier A."/>
            <person name="Kalinowski J."/>
            <person name="Ruckert C."/>
        </authorList>
    </citation>
    <scope>NUCLEOTIDE SEQUENCE</scope>
    <source>
        <strain evidence="2">CGMCC 1.15343</strain>
    </source>
</reference>
<keyword evidence="1" id="KW-0812">Transmembrane</keyword>
<gene>
    <name evidence="2" type="ORF">GCM10011387_03070</name>
</gene>
<evidence type="ECO:0000256" key="1">
    <source>
        <dbReference type="SAM" id="Phobius"/>
    </source>
</evidence>
<keyword evidence="1" id="KW-0472">Membrane</keyword>